<dbReference type="RefSeq" id="WP_101848903.1">
    <property type="nucleotide sequence ID" value="NZ_PKIZ01000001.1"/>
</dbReference>
<dbReference type="Pfam" id="PF00171">
    <property type="entry name" value="Aldedh"/>
    <property type="match status" value="1"/>
</dbReference>
<evidence type="ECO:0000256" key="3">
    <source>
        <dbReference type="ARBA" id="ARBA00023027"/>
    </source>
</evidence>
<comment type="similarity">
    <text evidence="1 4 7">Belongs to the aldehyde dehydrogenase family.</text>
</comment>
<feature type="domain" description="Aldehyde dehydrogenase" evidence="8">
    <location>
        <begin position="16"/>
        <end position="431"/>
    </location>
</feature>
<accession>A0A2I1PDQ6</accession>
<evidence type="ECO:0000256" key="1">
    <source>
        <dbReference type="ARBA" id="ARBA00009986"/>
    </source>
</evidence>
<name>A0A2I1PDQ6_9MICO</name>
<dbReference type="InterPro" id="IPR015590">
    <property type="entry name" value="Aldehyde_DH_dom"/>
</dbReference>
<dbReference type="InterPro" id="IPR016161">
    <property type="entry name" value="Ald_DH/histidinol_DH"/>
</dbReference>
<dbReference type="InterPro" id="IPR016162">
    <property type="entry name" value="Ald_DH_N"/>
</dbReference>
<evidence type="ECO:0000256" key="2">
    <source>
        <dbReference type="ARBA" id="ARBA00023002"/>
    </source>
</evidence>
<dbReference type="PANTHER" id="PTHR43570">
    <property type="entry name" value="ALDEHYDE DEHYDROGENASE"/>
    <property type="match status" value="1"/>
</dbReference>
<dbReference type="FunFam" id="3.40.309.10:FF:000003">
    <property type="entry name" value="Aldehyde dehydrogenase"/>
    <property type="match status" value="1"/>
</dbReference>
<evidence type="ECO:0000313" key="9">
    <source>
        <dbReference type="EMBL" id="PKZ42744.1"/>
    </source>
</evidence>
<dbReference type="AlphaFoldDB" id="A0A2I1PDQ6"/>
<evidence type="ECO:0000256" key="4">
    <source>
        <dbReference type="PIRNR" id="PIRNR036492"/>
    </source>
</evidence>
<dbReference type="Proteomes" id="UP000234206">
    <property type="component" value="Unassembled WGS sequence"/>
</dbReference>
<dbReference type="PANTHER" id="PTHR43570:SF16">
    <property type="entry name" value="ALDEHYDE DEHYDROGENASE TYPE III, ISOFORM Q"/>
    <property type="match status" value="1"/>
</dbReference>
<dbReference type="InterPro" id="IPR016160">
    <property type="entry name" value="Ald_DH_CS_CYS"/>
</dbReference>
<dbReference type="EMBL" id="PKIZ01000001">
    <property type="protein sequence ID" value="PKZ42744.1"/>
    <property type="molecule type" value="Genomic_DNA"/>
</dbReference>
<dbReference type="GO" id="GO:0004029">
    <property type="term" value="F:aldehyde dehydrogenase (NAD+) activity"/>
    <property type="evidence" value="ECO:0007669"/>
    <property type="project" value="TreeGrafter"/>
</dbReference>
<comment type="caution">
    <text evidence="9">The sequence shown here is derived from an EMBL/GenBank/DDBJ whole genome shotgun (WGS) entry which is preliminary data.</text>
</comment>
<dbReference type="InterPro" id="IPR029510">
    <property type="entry name" value="Ald_DH_CS_GLU"/>
</dbReference>
<dbReference type="OrthoDB" id="6882680at2"/>
<feature type="active site" evidence="5">
    <location>
        <position position="249"/>
    </location>
</feature>
<dbReference type="PROSITE" id="PS00070">
    <property type="entry name" value="ALDEHYDE_DEHYDR_CYS"/>
    <property type="match status" value="1"/>
</dbReference>
<evidence type="ECO:0000256" key="6">
    <source>
        <dbReference type="PROSITE-ProRule" id="PRU10007"/>
    </source>
</evidence>
<dbReference type="FunFam" id="3.40.605.10:FF:000004">
    <property type="entry name" value="Aldehyde dehydrogenase"/>
    <property type="match status" value="1"/>
</dbReference>
<dbReference type="Gene3D" id="3.40.605.10">
    <property type="entry name" value="Aldehyde Dehydrogenase, Chain A, domain 1"/>
    <property type="match status" value="1"/>
</dbReference>
<sequence>MTSPEQSTAATVRELAHETWATGRLRELDARREQLRALRTLLREEEPRLLAALREDLRKPGAEARTTELAVVEGEVEQLLKHLDEWLSPRAASVPLAMQPARATVRREPLGAVLVIGPWNYPVNLVLTPLAGALAGGNTVVLKPSELAPATAAVLAELVAQYLDPEVVQVVTGGVPETTALLEQKWDHVFFTGGEKVGRIVMRAAAEHLTPVTLELGGKSPTWVGEDVDLRAVARRIVWGKFSNAGQTCVAPDHVLCTPATQAALVPELERAITDMFGPDPRTSRDYGRIINRKHAERLAAMVDGAAVGGEVDLDALYVSPTVLTNVDDDHPAMAEEIFGPVLPVVTVPDVQAAIDRVADGPSPLALYLFTRDTDVQERWLAGTRSGGVGINVPMAHVGVHSLPFGGVGASGMGSYHGEASVRTFTHERSVLDKPLRPDTLGLAYPPSGPVKRELLRRLL</sequence>
<dbReference type="CDD" id="cd07087">
    <property type="entry name" value="ALDH_F3-13-14_CALDH-like"/>
    <property type="match status" value="1"/>
</dbReference>
<dbReference type="InterPro" id="IPR016163">
    <property type="entry name" value="Ald_DH_C"/>
</dbReference>
<dbReference type="PIRSF" id="PIRSF036492">
    <property type="entry name" value="ALDH"/>
    <property type="match status" value="1"/>
</dbReference>
<evidence type="ECO:0000259" key="8">
    <source>
        <dbReference type="Pfam" id="PF00171"/>
    </source>
</evidence>
<reference evidence="9 10" key="1">
    <citation type="submission" date="2017-12" db="EMBL/GenBank/DDBJ databases">
        <title>Phylogenetic diversity of female urinary microbiome.</title>
        <authorList>
            <person name="Thomas-White K."/>
            <person name="Wolfe A.J."/>
        </authorList>
    </citation>
    <scope>NUCLEOTIDE SEQUENCE [LARGE SCALE GENOMIC DNA]</scope>
    <source>
        <strain evidence="9 10">UMB1298</strain>
    </source>
</reference>
<dbReference type="PROSITE" id="PS00687">
    <property type="entry name" value="ALDEHYDE_DEHYDR_GLU"/>
    <property type="match status" value="1"/>
</dbReference>
<evidence type="ECO:0000256" key="5">
    <source>
        <dbReference type="PIRSR" id="PIRSR036492-1"/>
    </source>
</evidence>
<keyword evidence="10" id="KW-1185">Reference proteome</keyword>
<dbReference type="InterPro" id="IPR012394">
    <property type="entry name" value="Aldehyde_DH_NAD(P)"/>
</dbReference>
<evidence type="ECO:0000313" key="10">
    <source>
        <dbReference type="Proteomes" id="UP000234206"/>
    </source>
</evidence>
<dbReference type="SUPFAM" id="SSF53720">
    <property type="entry name" value="ALDH-like"/>
    <property type="match status" value="1"/>
</dbReference>
<dbReference type="GO" id="GO:0006081">
    <property type="term" value="P:aldehyde metabolic process"/>
    <property type="evidence" value="ECO:0007669"/>
    <property type="project" value="InterPro"/>
</dbReference>
<evidence type="ECO:0000256" key="7">
    <source>
        <dbReference type="RuleBase" id="RU003345"/>
    </source>
</evidence>
<organism evidence="9 10">
    <name type="scientific">Kytococcus schroeteri</name>
    <dbReference type="NCBI Taxonomy" id="138300"/>
    <lineage>
        <taxon>Bacteria</taxon>
        <taxon>Bacillati</taxon>
        <taxon>Actinomycetota</taxon>
        <taxon>Actinomycetes</taxon>
        <taxon>Micrococcales</taxon>
        <taxon>Kytococcaceae</taxon>
        <taxon>Kytococcus</taxon>
    </lineage>
</organism>
<keyword evidence="2 4" id="KW-0560">Oxidoreductase</keyword>
<gene>
    <name evidence="9" type="ORF">CYJ76_00325</name>
</gene>
<keyword evidence="3" id="KW-0520">NAD</keyword>
<dbReference type="GO" id="GO:0005737">
    <property type="term" value="C:cytoplasm"/>
    <property type="evidence" value="ECO:0007669"/>
    <property type="project" value="TreeGrafter"/>
</dbReference>
<feature type="active site" evidence="5 6">
    <location>
        <position position="215"/>
    </location>
</feature>
<dbReference type="Gene3D" id="3.40.309.10">
    <property type="entry name" value="Aldehyde Dehydrogenase, Chain A, domain 2"/>
    <property type="match status" value="1"/>
</dbReference>
<proteinExistence type="inferred from homology"/>
<protein>
    <recommendedName>
        <fullName evidence="4">Aldehyde dehydrogenase</fullName>
    </recommendedName>
</protein>